<keyword evidence="2" id="KW-1185">Reference proteome</keyword>
<organism evidence="1 2">
    <name type="scientific">Hygrophoropsis aurantiaca</name>
    <dbReference type="NCBI Taxonomy" id="72124"/>
    <lineage>
        <taxon>Eukaryota</taxon>
        <taxon>Fungi</taxon>
        <taxon>Dikarya</taxon>
        <taxon>Basidiomycota</taxon>
        <taxon>Agaricomycotina</taxon>
        <taxon>Agaricomycetes</taxon>
        <taxon>Agaricomycetidae</taxon>
        <taxon>Boletales</taxon>
        <taxon>Coniophorineae</taxon>
        <taxon>Hygrophoropsidaceae</taxon>
        <taxon>Hygrophoropsis</taxon>
    </lineage>
</organism>
<evidence type="ECO:0000313" key="1">
    <source>
        <dbReference type="EMBL" id="KAH7904934.1"/>
    </source>
</evidence>
<protein>
    <submittedName>
        <fullName evidence="1">Uncharacterized protein</fullName>
    </submittedName>
</protein>
<proteinExistence type="predicted"/>
<sequence length="166" mass="18908">WPKWFMNAYDDISKLDLGEDYKRALALLVNLEATYEFKNKTRGLSKNGRPPQLDQWIANGRGRGNKPPLVTNVNSYTKTFWTWWSSLQPNWRQCGANSRPLRTPHYGDIWGELDTPGANGMLSPLACVYWWGCAVLGKVEGVVVNGCEDEWKSALFDVIWVLEGLI</sequence>
<evidence type="ECO:0000313" key="2">
    <source>
        <dbReference type="Proteomes" id="UP000790377"/>
    </source>
</evidence>
<feature type="non-terminal residue" evidence="1">
    <location>
        <position position="166"/>
    </location>
</feature>
<accession>A0ACB7ZVM7</accession>
<gene>
    <name evidence="1" type="ORF">BJ138DRAFT_989940</name>
</gene>
<name>A0ACB7ZVM7_9AGAM</name>
<dbReference type="Proteomes" id="UP000790377">
    <property type="component" value="Unassembled WGS sequence"/>
</dbReference>
<feature type="non-terminal residue" evidence="1">
    <location>
        <position position="1"/>
    </location>
</feature>
<comment type="caution">
    <text evidence="1">The sequence shown here is derived from an EMBL/GenBank/DDBJ whole genome shotgun (WGS) entry which is preliminary data.</text>
</comment>
<reference evidence="1" key="1">
    <citation type="journal article" date="2021" name="New Phytol.">
        <title>Evolutionary innovations through gain and loss of genes in the ectomycorrhizal Boletales.</title>
        <authorList>
            <person name="Wu G."/>
            <person name="Miyauchi S."/>
            <person name="Morin E."/>
            <person name="Kuo A."/>
            <person name="Drula E."/>
            <person name="Varga T."/>
            <person name="Kohler A."/>
            <person name="Feng B."/>
            <person name="Cao Y."/>
            <person name="Lipzen A."/>
            <person name="Daum C."/>
            <person name="Hundley H."/>
            <person name="Pangilinan J."/>
            <person name="Johnson J."/>
            <person name="Barry K."/>
            <person name="LaButti K."/>
            <person name="Ng V."/>
            <person name="Ahrendt S."/>
            <person name="Min B."/>
            <person name="Choi I.G."/>
            <person name="Park H."/>
            <person name="Plett J.M."/>
            <person name="Magnuson J."/>
            <person name="Spatafora J.W."/>
            <person name="Nagy L.G."/>
            <person name="Henrissat B."/>
            <person name="Grigoriev I.V."/>
            <person name="Yang Z.L."/>
            <person name="Xu J."/>
            <person name="Martin F.M."/>
        </authorList>
    </citation>
    <scope>NUCLEOTIDE SEQUENCE</scope>
    <source>
        <strain evidence="1">ATCC 28755</strain>
    </source>
</reference>
<dbReference type="EMBL" id="MU268320">
    <property type="protein sequence ID" value="KAH7904934.1"/>
    <property type="molecule type" value="Genomic_DNA"/>
</dbReference>